<dbReference type="AlphaFoldDB" id="A0A2P6N0I2"/>
<feature type="compositionally biased region" description="Low complexity" evidence="9">
    <location>
        <begin position="562"/>
        <end position="574"/>
    </location>
</feature>
<comment type="similarity">
    <text evidence="2">Belongs to the MsrB Met sulfoxide reductase family.</text>
</comment>
<comment type="caution">
    <text evidence="12">The sequence shown here is derived from an EMBL/GenBank/DDBJ whole genome shotgun (WGS) entry which is preliminary data.</text>
</comment>
<feature type="compositionally biased region" description="Basic and acidic residues" evidence="9">
    <location>
        <begin position="609"/>
        <end position="624"/>
    </location>
</feature>
<feature type="compositionally biased region" description="Basic and acidic residues" evidence="9">
    <location>
        <begin position="261"/>
        <end position="279"/>
    </location>
</feature>
<dbReference type="GO" id="GO:0006979">
    <property type="term" value="P:response to oxidative stress"/>
    <property type="evidence" value="ECO:0007669"/>
    <property type="project" value="InterPro"/>
</dbReference>
<evidence type="ECO:0000256" key="2">
    <source>
        <dbReference type="ARBA" id="ARBA00007174"/>
    </source>
</evidence>
<feature type="compositionally biased region" description="Polar residues" evidence="9">
    <location>
        <begin position="545"/>
        <end position="561"/>
    </location>
</feature>
<evidence type="ECO:0000256" key="4">
    <source>
        <dbReference type="ARBA" id="ARBA00022723"/>
    </source>
</evidence>
<accession>A0A2P6N0I2</accession>
<dbReference type="OrthoDB" id="44061at2759"/>
<feature type="domain" description="MsrB" evidence="11">
    <location>
        <begin position="55"/>
        <end position="178"/>
    </location>
</feature>
<proteinExistence type="inferred from homology"/>
<evidence type="ECO:0000256" key="6">
    <source>
        <dbReference type="ARBA" id="ARBA00023002"/>
    </source>
</evidence>
<name>A0A2P6N0I2_9EUKA</name>
<dbReference type="SUPFAM" id="SSF51316">
    <property type="entry name" value="Mss4-like"/>
    <property type="match status" value="1"/>
</dbReference>
<keyword evidence="13" id="KW-1185">Reference proteome</keyword>
<dbReference type="EC" id="1.8.4.12" evidence="3"/>
<feature type="chain" id="PRO_5015181399" description="Peptide methionine sulfoxide reductase B1, chloroplastic" evidence="10">
    <location>
        <begin position="21"/>
        <end position="834"/>
    </location>
</feature>
<feature type="region of interest" description="Disordered" evidence="9">
    <location>
        <begin position="517"/>
        <end position="633"/>
    </location>
</feature>
<evidence type="ECO:0000256" key="1">
    <source>
        <dbReference type="ARBA" id="ARBA00001947"/>
    </source>
</evidence>
<dbReference type="Gene3D" id="2.170.150.20">
    <property type="entry name" value="Peptide methionine sulfoxide reductase"/>
    <property type="match status" value="1"/>
</dbReference>
<dbReference type="InterPro" id="IPR028427">
    <property type="entry name" value="Met_Sox_Rdtase_MsrB"/>
</dbReference>
<dbReference type="NCBIfam" id="TIGR00357">
    <property type="entry name" value="peptide-methionine (R)-S-oxide reductase MsrB"/>
    <property type="match status" value="1"/>
</dbReference>
<evidence type="ECO:0000256" key="8">
    <source>
        <dbReference type="ARBA" id="ARBA00067474"/>
    </source>
</evidence>
<keyword evidence="10" id="KW-0732">Signal</keyword>
<dbReference type="EMBL" id="MDYQ01000264">
    <property type="protein sequence ID" value="PRP77452.1"/>
    <property type="molecule type" value="Genomic_DNA"/>
</dbReference>
<dbReference type="GO" id="GO:0046872">
    <property type="term" value="F:metal ion binding"/>
    <property type="evidence" value="ECO:0007669"/>
    <property type="project" value="UniProtKB-KW"/>
</dbReference>
<organism evidence="12 13">
    <name type="scientific">Planoprotostelium fungivorum</name>
    <dbReference type="NCBI Taxonomy" id="1890364"/>
    <lineage>
        <taxon>Eukaryota</taxon>
        <taxon>Amoebozoa</taxon>
        <taxon>Evosea</taxon>
        <taxon>Variosea</taxon>
        <taxon>Cavosteliida</taxon>
        <taxon>Cavosteliaceae</taxon>
        <taxon>Planoprotostelium</taxon>
    </lineage>
</organism>
<feature type="compositionally biased region" description="Polar residues" evidence="9">
    <location>
        <begin position="582"/>
        <end position="608"/>
    </location>
</feature>
<evidence type="ECO:0000256" key="7">
    <source>
        <dbReference type="ARBA" id="ARBA00048488"/>
    </source>
</evidence>
<sequence length="834" mass="95077">MRGKIYFTAVLFGAALTTLALRNPLQRTPVSISRPQIRNIQTTSEGTRDWKKLTEEEWKSRLDPQTFRVTRQAGTERPWTSDFNFNKKDGTYTCACCDTPLFDSNAKFESGSGWPSFFQPVKQESIEEHSDFSFGMRRTEVNCRTCGCHLGHVFNDGPSDKTGLRYCINGVSLNFKDEEKNKEPLGLAEQKRDEAEMASNEVMLLAQRYQSGEISQADLLKQLAQLHVHHTDARVASTPPQRKQASGSLAPPAKASTPTSTEDRKLMIQRLLQEKRNEIRSSVNSSDVEEPLKRPQPSPRTRRDNVKNSLQRLNDLDVPVPSSPIKKKPPETTNSKIASSNQINLKRTPKKDPPKPTTPTQGTKLRSSAMKAQAKIPPALLGSFYDKSINWNADREKRLRQQQVQKAEQDKRNSSHSFRPMINPQSESMIPEEKKVSIVERINQSACVLSLNNIGQIKDYTNPETSKPAQSRFRQFVPAWMKAEARVENHPDLTFRPQTNPVPQKMGKAQEFLQEKAHVRLSRSSSQSFKTPKGKDTISERPKLQRSNSTQSLRSAVTTNVSRPTTPRAPSTPTLKRRNSVGEISTTSKAQSTEESFGTFLRRQQNHINKQEKSKTRIIEKEAPKPPQLNKKSLDMAGRKGETFMQRLEQDNFKREQVKNDKVASTKTIQSRNMMNISKLIPQPDESFHPQILPTSKHLRRRSWAEMSTGDSLKKQLQQIAAREKAVQDELEKVTFEPNINEIPGVQSRLRILSEPESYLDRLKREQELKDFKNQEKLVAKSMREISDCTFRPETREAPEFVKRIARELGPTKKPKPSPSNPLMLMAFRLFKFT</sequence>
<dbReference type="STRING" id="1890364.A0A2P6N0I2"/>
<feature type="region of interest" description="Disordered" evidence="9">
    <location>
        <begin position="399"/>
        <end position="430"/>
    </location>
</feature>
<dbReference type="InterPro" id="IPR011057">
    <property type="entry name" value="Mss4-like_sf"/>
</dbReference>
<comment type="cofactor">
    <cofactor evidence="1">
        <name>Zn(2+)</name>
        <dbReference type="ChEBI" id="CHEBI:29105"/>
    </cofactor>
</comment>
<dbReference type="Proteomes" id="UP000241769">
    <property type="component" value="Unassembled WGS sequence"/>
</dbReference>
<feature type="compositionally biased region" description="Polar residues" evidence="9">
    <location>
        <begin position="331"/>
        <end position="345"/>
    </location>
</feature>
<evidence type="ECO:0000313" key="12">
    <source>
        <dbReference type="EMBL" id="PRP77452.1"/>
    </source>
</evidence>
<feature type="compositionally biased region" description="Basic and acidic residues" evidence="9">
    <location>
        <begin position="533"/>
        <end position="543"/>
    </location>
</feature>
<keyword evidence="6" id="KW-0560">Oxidoreductase</keyword>
<keyword evidence="5" id="KW-0862">Zinc</keyword>
<gene>
    <name evidence="12" type="ORF">PROFUN_14340</name>
</gene>
<evidence type="ECO:0000256" key="5">
    <source>
        <dbReference type="ARBA" id="ARBA00022833"/>
    </source>
</evidence>
<dbReference type="PROSITE" id="PS51790">
    <property type="entry name" value="MSRB"/>
    <property type="match status" value="1"/>
</dbReference>
<feature type="signal peptide" evidence="10">
    <location>
        <begin position="1"/>
        <end position="20"/>
    </location>
</feature>
<dbReference type="Pfam" id="PF01641">
    <property type="entry name" value="SelR"/>
    <property type="match status" value="1"/>
</dbReference>
<dbReference type="GO" id="GO:0005737">
    <property type="term" value="C:cytoplasm"/>
    <property type="evidence" value="ECO:0007669"/>
    <property type="project" value="TreeGrafter"/>
</dbReference>
<dbReference type="PANTHER" id="PTHR10173:SF57">
    <property type="entry name" value="PEPTIDE-METHIONINE (R)-S-OXIDE REDUCTASE"/>
    <property type="match status" value="1"/>
</dbReference>
<evidence type="ECO:0000313" key="13">
    <source>
        <dbReference type="Proteomes" id="UP000241769"/>
    </source>
</evidence>
<dbReference type="GO" id="GO:0030091">
    <property type="term" value="P:protein repair"/>
    <property type="evidence" value="ECO:0007669"/>
    <property type="project" value="InterPro"/>
</dbReference>
<feature type="region of interest" description="Disordered" evidence="9">
    <location>
        <begin position="231"/>
        <end position="371"/>
    </location>
</feature>
<reference evidence="12 13" key="1">
    <citation type="journal article" date="2018" name="Genome Biol. Evol.">
        <title>Multiple Roots of Fruiting Body Formation in Amoebozoa.</title>
        <authorList>
            <person name="Hillmann F."/>
            <person name="Forbes G."/>
            <person name="Novohradska S."/>
            <person name="Ferling I."/>
            <person name="Riege K."/>
            <person name="Groth M."/>
            <person name="Westermann M."/>
            <person name="Marz M."/>
            <person name="Spaller T."/>
            <person name="Winckler T."/>
            <person name="Schaap P."/>
            <person name="Glockner G."/>
        </authorList>
    </citation>
    <scope>NUCLEOTIDE SEQUENCE [LARGE SCALE GENOMIC DNA]</scope>
    <source>
        <strain evidence="12 13">Jena</strain>
    </source>
</reference>
<protein>
    <recommendedName>
        <fullName evidence="8">Peptide methionine sulfoxide reductase B1, chloroplastic</fullName>
        <ecNumber evidence="3">1.8.4.12</ecNumber>
    </recommendedName>
</protein>
<evidence type="ECO:0000256" key="10">
    <source>
        <dbReference type="SAM" id="SignalP"/>
    </source>
</evidence>
<comment type="catalytic activity">
    <reaction evidence="7">
        <text>L-methionyl-[protein] + [thioredoxin]-disulfide + H2O = L-methionyl-(R)-S-oxide-[protein] + [thioredoxin]-dithiol</text>
        <dbReference type="Rhea" id="RHEA:24164"/>
        <dbReference type="Rhea" id="RHEA-COMP:10698"/>
        <dbReference type="Rhea" id="RHEA-COMP:10700"/>
        <dbReference type="Rhea" id="RHEA-COMP:12313"/>
        <dbReference type="Rhea" id="RHEA-COMP:12314"/>
        <dbReference type="ChEBI" id="CHEBI:15377"/>
        <dbReference type="ChEBI" id="CHEBI:16044"/>
        <dbReference type="ChEBI" id="CHEBI:29950"/>
        <dbReference type="ChEBI" id="CHEBI:45764"/>
        <dbReference type="ChEBI" id="CHEBI:50058"/>
        <dbReference type="EC" id="1.8.4.12"/>
    </reaction>
</comment>
<evidence type="ECO:0000259" key="11">
    <source>
        <dbReference type="PROSITE" id="PS51790"/>
    </source>
</evidence>
<dbReference type="InParanoid" id="A0A2P6N0I2"/>
<evidence type="ECO:0000256" key="9">
    <source>
        <dbReference type="SAM" id="MobiDB-lite"/>
    </source>
</evidence>
<keyword evidence="4" id="KW-0479">Metal-binding</keyword>
<dbReference type="PANTHER" id="PTHR10173">
    <property type="entry name" value="METHIONINE SULFOXIDE REDUCTASE"/>
    <property type="match status" value="1"/>
</dbReference>
<dbReference type="GO" id="GO:0033743">
    <property type="term" value="F:peptide-methionine (R)-S-oxide reductase activity"/>
    <property type="evidence" value="ECO:0007669"/>
    <property type="project" value="UniProtKB-EC"/>
</dbReference>
<dbReference type="InterPro" id="IPR002579">
    <property type="entry name" value="Met_Sox_Rdtase_MsrB_dom"/>
</dbReference>
<feature type="compositionally biased region" description="Polar residues" evidence="9">
    <location>
        <begin position="238"/>
        <end position="247"/>
    </location>
</feature>
<dbReference type="FunFam" id="2.170.150.20:FF:000001">
    <property type="entry name" value="Peptide methionine sulfoxide reductase MsrB"/>
    <property type="match status" value="1"/>
</dbReference>
<evidence type="ECO:0000256" key="3">
    <source>
        <dbReference type="ARBA" id="ARBA00012499"/>
    </source>
</evidence>